<feature type="binding site" evidence="2">
    <location>
        <position position="60"/>
    </location>
    <ligand>
        <name>Zn(2+)</name>
        <dbReference type="ChEBI" id="CHEBI:29105"/>
    </ligand>
</feature>
<accession>A0ABP9FJ17</accession>
<sequence length="118" mass="12543">MAGGNAIRGSRVGAGPMGEAERGEAAPRMHVSYFCASGHVTTPAFAADAQVPETWDCPRCGLPANLDSENPPPPPKIVPYKTHLAYVKERRTDAEAAQILEEAVSALRARRAAGEVIY</sequence>
<proteinExistence type="inferred from homology"/>
<comment type="function">
    <text evidence="2">Binds to RNA polymerase (RNAP), stimulating transcription from principal, but not alternative sigma factor promoters.</text>
</comment>
<keyword evidence="2" id="KW-0862">Zinc</keyword>
<organism evidence="4 5">
    <name type="scientific">Tessaracoccus lubricantis</name>
    <dbReference type="NCBI Taxonomy" id="545543"/>
    <lineage>
        <taxon>Bacteria</taxon>
        <taxon>Bacillati</taxon>
        <taxon>Actinomycetota</taxon>
        <taxon>Actinomycetes</taxon>
        <taxon>Propionibacteriales</taxon>
        <taxon>Propionibacteriaceae</taxon>
        <taxon>Tessaracoccus</taxon>
    </lineage>
</organism>
<feature type="region of interest" description="Disordered" evidence="3">
    <location>
        <begin position="1"/>
        <end position="23"/>
    </location>
</feature>
<comment type="cofactor">
    <cofactor evidence="2">
        <name>Zn(2+)</name>
        <dbReference type="ChEBI" id="CHEBI:29105"/>
    </cofactor>
    <text evidence="2">Bind 1 Zn(2+) per subunit.</text>
</comment>
<keyword evidence="2" id="KW-0804">Transcription</keyword>
<dbReference type="InterPro" id="IPR038638">
    <property type="entry name" value="RbpA_sf"/>
</dbReference>
<dbReference type="HAMAP" id="MF_01483">
    <property type="entry name" value="RbpA"/>
    <property type="match status" value="1"/>
</dbReference>
<dbReference type="Proteomes" id="UP001501521">
    <property type="component" value="Unassembled WGS sequence"/>
</dbReference>
<comment type="similarity">
    <text evidence="2">Belongs to the RNA polymerase-binding protein RbpA family.</text>
</comment>
<evidence type="ECO:0000256" key="1">
    <source>
        <dbReference type="ARBA" id="ARBA00022723"/>
    </source>
</evidence>
<dbReference type="Gene3D" id="2.20.28.270">
    <property type="entry name" value="RNA polymerase-binding protein A"/>
    <property type="match status" value="1"/>
</dbReference>
<name>A0ABP9FJ17_9ACTN</name>
<keyword evidence="2" id="KW-0805">Transcription regulation</keyword>
<keyword evidence="5" id="KW-1185">Reference proteome</keyword>
<evidence type="ECO:0000256" key="2">
    <source>
        <dbReference type="HAMAP-Rule" id="MF_01483"/>
    </source>
</evidence>
<dbReference type="RefSeq" id="WP_345582956.1">
    <property type="nucleotide sequence ID" value="NZ_BAABLV010000036.1"/>
</dbReference>
<gene>
    <name evidence="2" type="primary">rbpA</name>
    <name evidence="4" type="ORF">GCM10025789_22880</name>
</gene>
<feature type="binding site" evidence="2">
    <location>
        <position position="35"/>
    </location>
    <ligand>
        <name>Zn(2+)</name>
        <dbReference type="ChEBI" id="CHEBI:29105"/>
    </ligand>
</feature>
<keyword evidence="1 2" id="KW-0479">Metal-binding</keyword>
<evidence type="ECO:0000256" key="3">
    <source>
        <dbReference type="SAM" id="MobiDB-lite"/>
    </source>
</evidence>
<comment type="subunit">
    <text evidence="2">Forms a complex with the RNAP catalytic core and with free principal sigma factors.</text>
</comment>
<feature type="binding site" evidence="2">
    <location>
        <position position="39"/>
    </location>
    <ligand>
        <name>Zn(2+)</name>
        <dbReference type="ChEBI" id="CHEBI:29105"/>
    </ligand>
</feature>
<reference evidence="5" key="1">
    <citation type="journal article" date="2019" name="Int. J. Syst. Evol. Microbiol.">
        <title>The Global Catalogue of Microorganisms (GCM) 10K type strain sequencing project: providing services to taxonomists for standard genome sequencing and annotation.</title>
        <authorList>
            <consortium name="The Broad Institute Genomics Platform"/>
            <consortium name="The Broad Institute Genome Sequencing Center for Infectious Disease"/>
            <person name="Wu L."/>
            <person name="Ma J."/>
        </authorList>
    </citation>
    <scope>NUCLEOTIDE SEQUENCE [LARGE SCALE GENOMIC DNA]</scope>
    <source>
        <strain evidence="5">JCM 19125</strain>
    </source>
</reference>
<evidence type="ECO:0000313" key="4">
    <source>
        <dbReference type="EMBL" id="GAA4903389.1"/>
    </source>
</evidence>
<feature type="binding site" evidence="2">
    <location>
        <position position="57"/>
    </location>
    <ligand>
        <name>Zn(2+)</name>
        <dbReference type="ChEBI" id="CHEBI:29105"/>
    </ligand>
</feature>
<dbReference type="EMBL" id="BAABLV010000036">
    <property type="protein sequence ID" value="GAA4903389.1"/>
    <property type="molecule type" value="Genomic_DNA"/>
</dbReference>
<dbReference type="PROSITE" id="PS00202">
    <property type="entry name" value="RUBREDOXIN"/>
    <property type="match status" value="1"/>
</dbReference>
<comment type="caution">
    <text evidence="4">The sequence shown here is derived from an EMBL/GenBank/DDBJ whole genome shotgun (WGS) entry which is preliminary data.</text>
</comment>
<dbReference type="InterPro" id="IPR025182">
    <property type="entry name" value="RNApol-bd_RbpA"/>
</dbReference>
<dbReference type="Pfam" id="PF13397">
    <property type="entry name" value="RbpA"/>
    <property type="match status" value="1"/>
</dbReference>
<protein>
    <recommendedName>
        <fullName evidence="2">RNA polymerase-binding protein RbpA</fullName>
    </recommendedName>
</protein>
<dbReference type="InterPro" id="IPR018527">
    <property type="entry name" value="Rubredoxin_Fe_BS"/>
</dbReference>
<evidence type="ECO:0000313" key="5">
    <source>
        <dbReference type="Proteomes" id="UP001501521"/>
    </source>
</evidence>